<dbReference type="KEGG" id="pta:HPL003_00290"/>
<evidence type="ECO:0000313" key="2">
    <source>
        <dbReference type="Proteomes" id="UP000005876"/>
    </source>
</evidence>
<dbReference type="AlphaFoldDB" id="G7VTG1"/>
<dbReference type="Gene3D" id="3.30.360.10">
    <property type="entry name" value="Dihydrodipicolinate Reductase, domain 2"/>
    <property type="match status" value="1"/>
</dbReference>
<dbReference type="HOGENOM" id="CLU_2586451_0_0_9"/>
<proteinExistence type="predicted"/>
<gene>
    <name evidence="1" type="ordered locus">HPL003_00290</name>
</gene>
<sequence>MYYPDKPGQKSDVHGTPKLVKDEDILLTIEVFYEAQEFYRIIAEKGKDRYEELKSLSIEVQKISNELRHQNGIYFEDGQK</sequence>
<dbReference type="Proteomes" id="UP000005876">
    <property type="component" value="Chromosome"/>
</dbReference>
<accession>G7VTG1</accession>
<evidence type="ECO:0000313" key="1">
    <source>
        <dbReference type="EMBL" id="AET56844.1"/>
    </source>
</evidence>
<protein>
    <submittedName>
        <fullName evidence="1">Uncharacterized protein</fullName>
    </submittedName>
</protein>
<reference evidence="2" key="1">
    <citation type="submission" date="2011-11" db="EMBL/GenBank/DDBJ databases">
        <title>Complete sequence of Paenibacillus terrae HPL-003.</title>
        <authorList>
            <person name="Shin S.H."/>
            <person name="Kim S."/>
            <person name="Kim J.Y."/>
        </authorList>
    </citation>
    <scope>NUCLEOTIDE SEQUENCE [LARGE SCALE GENOMIC DNA]</scope>
    <source>
        <strain evidence="2">HPL-003</strain>
    </source>
</reference>
<reference evidence="1 2" key="3">
    <citation type="journal article" date="2012" name="J. Bacteriol.">
        <title>Genome Sequence of Paenibacillus terrae HPL-003, a Xylanase-Producing Bacterium Isolated from Soil Found in Forest Residue.</title>
        <authorList>
            <person name="Shin S.H."/>
            <person name="Kim S."/>
            <person name="Kim J.Y."/>
            <person name="Song H.Y."/>
            <person name="Cho S.J."/>
            <person name="Kim D.R."/>
            <person name="Lee K.I."/>
            <person name="Lim H.K."/>
            <person name="Park N.J."/>
            <person name="Hwang I.T."/>
            <person name="Yang K.S."/>
        </authorList>
    </citation>
    <scope>NUCLEOTIDE SEQUENCE [LARGE SCALE GENOMIC DNA]</scope>
    <source>
        <strain evidence="1 2">HPL-003</strain>
    </source>
</reference>
<dbReference type="STRING" id="985665.HPL003_00290"/>
<reference key="2">
    <citation type="submission" date="2011-11" db="EMBL/GenBank/DDBJ databases">
        <authorList>
            <person name="Shin S.H."/>
            <person name="Kim S."/>
            <person name="Kim J.Y."/>
        </authorList>
    </citation>
    <scope>NUCLEOTIDE SEQUENCE</scope>
    <source>
        <strain>HPL-003</strain>
    </source>
</reference>
<dbReference type="EMBL" id="CP003107">
    <property type="protein sequence ID" value="AET56844.1"/>
    <property type="molecule type" value="Genomic_DNA"/>
</dbReference>
<name>G7VTG1_PAETH</name>
<organism evidence="1 2">
    <name type="scientific">Paenibacillus terrae (strain HPL-003)</name>
    <dbReference type="NCBI Taxonomy" id="985665"/>
    <lineage>
        <taxon>Bacteria</taxon>
        <taxon>Bacillati</taxon>
        <taxon>Bacillota</taxon>
        <taxon>Bacilli</taxon>
        <taxon>Bacillales</taxon>
        <taxon>Paenibacillaceae</taxon>
        <taxon>Paenibacillus</taxon>
    </lineage>
</organism>